<sequence length="72" mass="7773">MTATAERYAAQQGVLDKILAAALPAHCQLGDLVSVKIDGATHEFVLLRRRWIAGDGSTRLEVTLDYPAHGGR</sequence>
<organism evidence="1 2">
    <name type="scientific">Pseudaminobacter soli</name>
    <name type="common">ex Li et al. 2025</name>
    <dbReference type="NCBI Taxonomy" id="1295366"/>
    <lineage>
        <taxon>Bacteria</taxon>
        <taxon>Pseudomonadati</taxon>
        <taxon>Pseudomonadota</taxon>
        <taxon>Alphaproteobacteria</taxon>
        <taxon>Hyphomicrobiales</taxon>
        <taxon>Phyllobacteriaceae</taxon>
        <taxon>Pseudaminobacter</taxon>
    </lineage>
</organism>
<comment type="caution">
    <text evidence="1">The sequence shown here is derived from an EMBL/GenBank/DDBJ whole genome shotgun (WGS) entry which is preliminary data.</text>
</comment>
<dbReference type="EMBL" id="PXYL01000001">
    <property type="protein sequence ID" value="PSJ63906.1"/>
    <property type="molecule type" value="Genomic_DNA"/>
</dbReference>
<reference evidence="1 2" key="1">
    <citation type="submission" date="2018-03" db="EMBL/GenBank/DDBJ databases">
        <title>The draft genome of Mesorhizobium soli JCM 19897.</title>
        <authorList>
            <person name="Li L."/>
            <person name="Liu L."/>
            <person name="Liang L."/>
            <person name="Wang T."/>
            <person name="Zhang X."/>
        </authorList>
    </citation>
    <scope>NUCLEOTIDE SEQUENCE [LARGE SCALE GENOMIC DNA]</scope>
    <source>
        <strain evidence="1 2">JCM 19897</strain>
    </source>
</reference>
<evidence type="ECO:0000313" key="1">
    <source>
        <dbReference type="EMBL" id="PSJ63906.1"/>
    </source>
</evidence>
<dbReference type="AlphaFoldDB" id="A0A2P7SN37"/>
<proteinExistence type="predicted"/>
<evidence type="ECO:0000313" key="2">
    <source>
        <dbReference type="Proteomes" id="UP000240653"/>
    </source>
</evidence>
<protein>
    <submittedName>
        <fullName evidence="1">Uncharacterized protein</fullName>
    </submittedName>
</protein>
<gene>
    <name evidence="1" type="ORF">C7I85_01945</name>
</gene>
<name>A0A2P7SN37_9HYPH</name>
<accession>A0A2P7SN37</accession>
<keyword evidence="2" id="KW-1185">Reference proteome</keyword>
<dbReference type="Proteomes" id="UP000240653">
    <property type="component" value="Unassembled WGS sequence"/>
</dbReference>